<dbReference type="EMBL" id="BONH01000032">
    <property type="protein sequence ID" value="GIG00803.1"/>
    <property type="molecule type" value="Genomic_DNA"/>
</dbReference>
<name>A0A8J3KD88_9ACTN</name>
<dbReference type="AlphaFoldDB" id="A0A8J3KD88"/>
<organism evidence="1 2">
    <name type="scientific">Catellatospora citrea</name>
    <dbReference type="NCBI Taxonomy" id="53366"/>
    <lineage>
        <taxon>Bacteria</taxon>
        <taxon>Bacillati</taxon>
        <taxon>Actinomycetota</taxon>
        <taxon>Actinomycetes</taxon>
        <taxon>Micromonosporales</taxon>
        <taxon>Micromonosporaceae</taxon>
        <taxon>Catellatospora</taxon>
    </lineage>
</organism>
<reference evidence="1 2" key="1">
    <citation type="submission" date="2021-01" db="EMBL/GenBank/DDBJ databases">
        <title>Whole genome shotgun sequence of Catellatospora citrea NBRC 14495.</title>
        <authorList>
            <person name="Komaki H."/>
            <person name="Tamura T."/>
        </authorList>
    </citation>
    <scope>NUCLEOTIDE SEQUENCE [LARGE SCALE GENOMIC DNA]</scope>
    <source>
        <strain evidence="1 2">NBRC 14495</strain>
    </source>
</reference>
<evidence type="ECO:0000313" key="1">
    <source>
        <dbReference type="EMBL" id="GIG00803.1"/>
    </source>
</evidence>
<gene>
    <name evidence="1" type="ORF">Cci01nite_58960</name>
</gene>
<comment type="caution">
    <text evidence="1">The sequence shown here is derived from an EMBL/GenBank/DDBJ whole genome shotgun (WGS) entry which is preliminary data.</text>
</comment>
<proteinExistence type="predicted"/>
<keyword evidence="2" id="KW-1185">Reference proteome</keyword>
<sequence>MTSEDPVSIDLTDAERHLLVRGFGEWGGPAHATDALAVAMGFQGVADMYQQTSRLRAAIKAGQPLSRQDWRRSLLATEIVFASDIFGSGYEWSTTTGLSDEETMRTLRQLQYKLAKQARVHHA</sequence>
<accession>A0A8J3KD88</accession>
<evidence type="ECO:0000313" key="2">
    <source>
        <dbReference type="Proteomes" id="UP000659904"/>
    </source>
</evidence>
<dbReference type="RefSeq" id="WP_203832165.1">
    <property type="nucleotide sequence ID" value="NZ_BONH01000032.1"/>
</dbReference>
<protein>
    <submittedName>
        <fullName evidence="1">Uncharacterized protein</fullName>
    </submittedName>
</protein>
<dbReference type="Proteomes" id="UP000659904">
    <property type="component" value="Unassembled WGS sequence"/>
</dbReference>